<proteinExistence type="predicted"/>
<sequence length="55" mass="6071">MSTASDHRISEDLRYELADAARVAESRNRPRGLLVVATLLFLIAGLALIVALRQH</sequence>
<keyword evidence="1" id="KW-0812">Transmembrane</keyword>
<keyword evidence="1" id="KW-1133">Transmembrane helix</keyword>
<accession>A0A3B1DHT4</accession>
<protein>
    <submittedName>
        <fullName evidence="2">Uncharacterized protein</fullName>
    </submittedName>
</protein>
<gene>
    <name evidence="2" type="ORF">MNBD_PLANCTO03-533</name>
</gene>
<reference evidence="2" key="1">
    <citation type="submission" date="2018-06" db="EMBL/GenBank/DDBJ databases">
        <authorList>
            <person name="Zhirakovskaya E."/>
        </authorList>
    </citation>
    <scope>NUCLEOTIDE SEQUENCE</scope>
</reference>
<feature type="transmembrane region" description="Helical" evidence="1">
    <location>
        <begin position="32"/>
        <end position="52"/>
    </location>
</feature>
<feature type="non-terminal residue" evidence="2">
    <location>
        <position position="55"/>
    </location>
</feature>
<name>A0A3B1DHT4_9ZZZZ</name>
<keyword evidence="1" id="KW-0472">Membrane</keyword>
<organism evidence="2">
    <name type="scientific">hydrothermal vent metagenome</name>
    <dbReference type="NCBI Taxonomy" id="652676"/>
    <lineage>
        <taxon>unclassified sequences</taxon>
        <taxon>metagenomes</taxon>
        <taxon>ecological metagenomes</taxon>
    </lineage>
</organism>
<evidence type="ECO:0000256" key="1">
    <source>
        <dbReference type="SAM" id="Phobius"/>
    </source>
</evidence>
<dbReference type="EMBL" id="UOGK01000679">
    <property type="protein sequence ID" value="VAX42346.1"/>
    <property type="molecule type" value="Genomic_DNA"/>
</dbReference>
<dbReference type="AlphaFoldDB" id="A0A3B1DHT4"/>
<evidence type="ECO:0000313" key="2">
    <source>
        <dbReference type="EMBL" id="VAX42346.1"/>
    </source>
</evidence>